<keyword evidence="1" id="KW-1133">Transmembrane helix</keyword>
<organism evidence="2 3">
    <name type="scientific">Orbus sasakiae</name>
    <dbReference type="NCBI Taxonomy" id="1078475"/>
    <lineage>
        <taxon>Bacteria</taxon>
        <taxon>Pseudomonadati</taxon>
        <taxon>Pseudomonadota</taxon>
        <taxon>Gammaproteobacteria</taxon>
        <taxon>Orbales</taxon>
        <taxon>Orbaceae</taxon>
        <taxon>Orbus</taxon>
    </lineage>
</organism>
<dbReference type="Proteomes" id="UP001500171">
    <property type="component" value="Unassembled WGS sequence"/>
</dbReference>
<evidence type="ECO:0000313" key="2">
    <source>
        <dbReference type="EMBL" id="GAA5104734.1"/>
    </source>
</evidence>
<keyword evidence="1" id="KW-0472">Membrane</keyword>
<keyword evidence="1" id="KW-0812">Transmembrane</keyword>
<evidence type="ECO:0000256" key="1">
    <source>
        <dbReference type="SAM" id="Phobius"/>
    </source>
</evidence>
<evidence type="ECO:0000313" key="3">
    <source>
        <dbReference type="Proteomes" id="UP001500171"/>
    </source>
</evidence>
<dbReference type="InterPro" id="IPR035287">
    <property type="entry name" value="DUF5362"/>
</dbReference>
<keyword evidence="3" id="KW-1185">Reference proteome</keyword>
<feature type="transmembrane region" description="Helical" evidence="1">
    <location>
        <begin position="28"/>
        <end position="55"/>
    </location>
</feature>
<comment type="caution">
    <text evidence="2">The sequence shown here is derived from an EMBL/GenBank/DDBJ whole genome shotgun (WGS) entry which is preliminary data.</text>
</comment>
<dbReference type="EMBL" id="BAABHY010000001">
    <property type="protein sequence ID" value="GAA5104734.1"/>
    <property type="molecule type" value="Genomic_DNA"/>
</dbReference>
<gene>
    <name evidence="2" type="ORF">GCM10023211_02850</name>
</gene>
<evidence type="ECO:0008006" key="4">
    <source>
        <dbReference type="Google" id="ProtNLM"/>
    </source>
</evidence>
<dbReference type="RefSeq" id="WP_345487981.1">
    <property type="nucleotide sequence ID" value="NZ_BAABHY010000001.1"/>
</dbReference>
<name>A0ABP9N524_9GAMM</name>
<protein>
    <recommendedName>
        <fullName evidence="4">DUF5362 domain-containing protein</fullName>
    </recommendedName>
</protein>
<dbReference type="Pfam" id="PF17319">
    <property type="entry name" value="DUF5362"/>
    <property type="match status" value="1"/>
</dbReference>
<feature type="transmembrane region" description="Helical" evidence="1">
    <location>
        <begin position="89"/>
        <end position="115"/>
    </location>
</feature>
<accession>A0ABP9N524</accession>
<reference evidence="3" key="1">
    <citation type="journal article" date="2019" name="Int. J. Syst. Evol. Microbiol.">
        <title>The Global Catalogue of Microorganisms (GCM) 10K type strain sequencing project: providing services to taxonomists for standard genome sequencing and annotation.</title>
        <authorList>
            <consortium name="The Broad Institute Genomics Platform"/>
            <consortium name="The Broad Institute Genome Sequencing Center for Infectious Disease"/>
            <person name="Wu L."/>
            <person name="Ma J."/>
        </authorList>
    </citation>
    <scope>NUCLEOTIDE SEQUENCE [LARGE SCALE GENOMIC DNA]</scope>
    <source>
        <strain evidence="3">JCM 18050</strain>
    </source>
</reference>
<proteinExistence type="predicted"/>
<sequence length="123" mass="13687">MENNNIIQVEVDSFLIKKMSFIGTMQKIFGVLAIIAGAISCIGIVTAILGIPYIIAGVKLFKSGSAFTYAAYSNDGKFLREAIINLASYWFTTLILILACIVFYVIFLIFIFIFASQNYGYLR</sequence>